<reference evidence="1" key="2">
    <citation type="journal article" date="2015" name="Fish Shellfish Immunol.">
        <title>Early steps in the European eel (Anguilla anguilla)-Vibrio vulnificus interaction in the gills: Role of the RtxA13 toxin.</title>
        <authorList>
            <person name="Callol A."/>
            <person name="Pajuelo D."/>
            <person name="Ebbesson L."/>
            <person name="Teles M."/>
            <person name="MacKenzie S."/>
            <person name="Amaro C."/>
        </authorList>
    </citation>
    <scope>NUCLEOTIDE SEQUENCE</scope>
</reference>
<organism evidence="1">
    <name type="scientific">Anguilla anguilla</name>
    <name type="common">European freshwater eel</name>
    <name type="synonym">Muraena anguilla</name>
    <dbReference type="NCBI Taxonomy" id="7936"/>
    <lineage>
        <taxon>Eukaryota</taxon>
        <taxon>Metazoa</taxon>
        <taxon>Chordata</taxon>
        <taxon>Craniata</taxon>
        <taxon>Vertebrata</taxon>
        <taxon>Euteleostomi</taxon>
        <taxon>Actinopterygii</taxon>
        <taxon>Neopterygii</taxon>
        <taxon>Teleostei</taxon>
        <taxon>Anguilliformes</taxon>
        <taxon>Anguillidae</taxon>
        <taxon>Anguilla</taxon>
    </lineage>
</organism>
<protein>
    <submittedName>
        <fullName evidence="1">Uncharacterized protein</fullName>
    </submittedName>
</protein>
<dbReference type="EMBL" id="GBXM01052183">
    <property type="protein sequence ID" value="JAH56394.1"/>
    <property type="molecule type" value="Transcribed_RNA"/>
</dbReference>
<proteinExistence type="predicted"/>
<sequence>MNTNMIQTKTAYNHIAIYKSYVCFILQRKNDKYT</sequence>
<name>A0A0E9TRR6_ANGAN</name>
<accession>A0A0E9TRR6</accession>
<dbReference type="AlphaFoldDB" id="A0A0E9TRR6"/>
<evidence type="ECO:0000313" key="1">
    <source>
        <dbReference type="EMBL" id="JAH56394.1"/>
    </source>
</evidence>
<reference evidence="1" key="1">
    <citation type="submission" date="2014-11" db="EMBL/GenBank/DDBJ databases">
        <authorList>
            <person name="Amaro Gonzalez C."/>
        </authorList>
    </citation>
    <scope>NUCLEOTIDE SEQUENCE</scope>
</reference>